<dbReference type="Gene3D" id="3.30.40.10">
    <property type="entry name" value="Zinc/RING finger domain, C3HC4 (zinc finger)"/>
    <property type="match status" value="1"/>
</dbReference>
<dbReference type="InterPro" id="IPR011011">
    <property type="entry name" value="Znf_FYVE_PHD"/>
</dbReference>
<dbReference type="GO" id="GO:0046872">
    <property type="term" value="F:metal ion binding"/>
    <property type="evidence" value="ECO:0007669"/>
    <property type="project" value="InterPro"/>
</dbReference>
<dbReference type="Gene3D" id="4.10.860.20">
    <property type="entry name" value="Rabenosyn, Rab binding domain"/>
    <property type="match status" value="1"/>
</dbReference>
<dbReference type="InParanoid" id="K1PF64"/>
<proteinExistence type="predicted"/>
<dbReference type="PROSITE" id="PS00028">
    <property type="entry name" value="ZINC_FINGER_C2H2_1"/>
    <property type="match status" value="1"/>
</dbReference>
<dbReference type="PANTHER" id="PTHR13510:SF44">
    <property type="entry name" value="RABENOSYN-5"/>
    <property type="match status" value="1"/>
</dbReference>
<accession>K1PF64</accession>
<dbReference type="FunCoup" id="K1PF64">
    <property type="interactions" value="1468"/>
</dbReference>
<dbReference type="InterPro" id="IPR052727">
    <property type="entry name" value="Rab4/Rab5_effector"/>
</dbReference>
<dbReference type="AlphaFoldDB" id="K1PF64"/>
<dbReference type="SUPFAM" id="SSF57903">
    <property type="entry name" value="FYVE/PHD zinc finger"/>
    <property type="match status" value="1"/>
</dbReference>
<protein>
    <submittedName>
        <fullName evidence="1">Rabenosyn-5</fullName>
    </submittedName>
</protein>
<dbReference type="InterPro" id="IPR021565">
    <property type="entry name" value="Rbsn_Rab-bd"/>
</dbReference>
<dbReference type="PANTHER" id="PTHR13510">
    <property type="entry name" value="FYVE-FINGER-CONTAINING RAB5 EFFECTOR PROTEIN RABENOSYN-5-RELATED"/>
    <property type="match status" value="1"/>
</dbReference>
<dbReference type="EMBL" id="JH817386">
    <property type="protein sequence ID" value="EKC20228.1"/>
    <property type="molecule type" value="Genomic_DNA"/>
</dbReference>
<gene>
    <name evidence="1" type="ORF">CGI_10006516</name>
</gene>
<dbReference type="PROSITE" id="PS50157">
    <property type="entry name" value="ZINC_FINGER_C2H2_2"/>
    <property type="match status" value="1"/>
</dbReference>
<dbReference type="HOGENOM" id="CLU_020798_0_0_1"/>
<dbReference type="PROSITE" id="PS50178">
    <property type="entry name" value="ZF_FYVE"/>
    <property type="match status" value="1"/>
</dbReference>
<sequence length="542" mass="62618">MLSQTKTLGNQCDVGLSISLLATQPWLFEINICLDFEPRQRNRMATAAEVREGFLCPMCMKDLGTVTMLQGHFEEEHSNEDKDVLQQLRGLFGKAKKKILGEKDEVEEGGSSSLQSSVYKSPATGSISGYDPTMWEPQELGVTRAWTDLFKAHRGAKVDRYVVETNKLIIRLDKLTGPDVPMETSKRRAYEKSVVQWMPDNQAKECPFCRRSFTLTRRRHHCRLCGDIMCDKCSQFLPHTFAKKLTDPTFQNQDIEVGFLRRTGSNSSLNSILGPEGDPHIRTCDNCRKLLERRNEQIEQRTSKPIVVLLYEKLKSCVDAAEELLVQYMPMVESLSCGESMYSLQEAQRYRIKITKLYETIDGLSKKILNLGLNNEKEPSQKQLLLQRSIRTYATNFMQDNMLGLQSLPSDEQYLKLQEARKLEIQKRIAAERQATFEAQQREKKAKEQREQKEMALKNEQLKQAEARERSGSQKLAGWIPNESTHINFNNKDDPMIQQMNIIRSYIKQARQAGKLDEVQMLEQNLKELQNEYLRQQRQNWS</sequence>
<dbReference type="SMART" id="SM00064">
    <property type="entry name" value="FYVE"/>
    <property type="match status" value="1"/>
</dbReference>
<dbReference type="InterPro" id="IPR017455">
    <property type="entry name" value="Znf_FYVE-rel"/>
</dbReference>
<dbReference type="InterPro" id="IPR013083">
    <property type="entry name" value="Znf_RING/FYVE/PHD"/>
</dbReference>
<dbReference type="InterPro" id="IPR013087">
    <property type="entry name" value="Znf_C2H2_type"/>
</dbReference>
<dbReference type="Pfam" id="PF01363">
    <property type="entry name" value="FYVE"/>
    <property type="match status" value="1"/>
</dbReference>
<dbReference type="InterPro" id="IPR036531">
    <property type="entry name" value="Rbsn_Rab-bd_sf"/>
</dbReference>
<dbReference type="Pfam" id="PF11464">
    <property type="entry name" value="Rbsn"/>
    <property type="match status" value="1"/>
</dbReference>
<evidence type="ECO:0000313" key="1">
    <source>
        <dbReference type="EMBL" id="EKC20228.1"/>
    </source>
</evidence>
<name>K1PF64_MAGGI</name>
<dbReference type="InterPro" id="IPR000306">
    <property type="entry name" value="Znf_FYVE"/>
</dbReference>
<dbReference type="SUPFAM" id="SSF140125">
    <property type="entry name" value="Rabenosyn-5 Rab-binding domain-like"/>
    <property type="match status" value="1"/>
</dbReference>
<reference evidence="1" key="1">
    <citation type="journal article" date="2012" name="Nature">
        <title>The oyster genome reveals stress adaptation and complexity of shell formation.</title>
        <authorList>
            <person name="Zhang G."/>
            <person name="Fang X."/>
            <person name="Guo X."/>
            <person name="Li L."/>
            <person name="Luo R."/>
            <person name="Xu F."/>
            <person name="Yang P."/>
            <person name="Zhang L."/>
            <person name="Wang X."/>
            <person name="Qi H."/>
            <person name="Xiong Z."/>
            <person name="Que H."/>
            <person name="Xie Y."/>
            <person name="Holland P.W."/>
            <person name="Paps J."/>
            <person name="Zhu Y."/>
            <person name="Wu F."/>
            <person name="Chen Y."/>
            <person name="Wang J."/>
            <person name="Peng C."/>
            <person name="Meng J."/>
            <person name="Yang L."/>
            <person name="Liu J."/>
            <person name="Wen B."/>
            <person name="Zhang N."/>
            <person name="Huang Z."/>
            <person name="Zhu Q."/>
            <person name="Feng Y."/>
            <person name="Mount A."/>
            <person name="Hedgecock D."/>
            <person name="Xu Z."/>
            <person name="Liu Y."/>
            <person name="Domazet-Loso T."/>
            <person name="Du Y."/>
            <person name="Sun X."/>
            <person name="Zhang S."/>
            <person name="Liu B."/>
            <person name="Cheng P."/>
            <person name="Jiang X."/>
            <person name="Li J."/>
            <person name="Fan D."/>
            <person name="Wang W."/>
            <person name="Fu W."/>
            <person name="Wang T."/>
            <person name="Wang B."/>
            <person name="Zhang J."/>
            <person name="Peng Z."/>
            <person name="Li Y."/>
            <person name="Li N."/>
            <person name="Wang J."/>
            <person name="Chen M."/>
            <person name="He Y."/>
            <person name="Tan F."/>
            <person name="Song X."/>
            <person name="Zheng Q."/>
            <person name="Huang R."/>
            <person name="Yang H."/>
            <person name="Du X."/>
            <person name="Chen L."/>
            <person name="Yang M."/>
            <person name="Gaffney P.M."/>
            <person name="Wang S."/>
            <person name="Luo L."/>
            <person name="She Z."/>
            <person name="Ming Y."/>
            <person name="Huang W."/>
            <person name="Zhang S."/>
            <person name="Huang B."/>
            <person name="Zhang Y."/>
            <person name="Qu T."/>
            <person name="Ni P."/>
            <person name="Miao G."/>
            <person name="Wang J."/>
            <person name="Wang Q."/>
            <person name="Steinberg C.E."/>
            <person name="Wang H."/>
            <person name="Li N."/>
            <person name="Qian L."/>
            <person name="Zhang G."/>
            <person name="Li Y."/>
            <person name="Yang H."/>
            <person name="Liu X."/>
            <person name="Wang J."/>
            <person name="Yin Y."/>
            <person name="Wang J."/>
        </authorList>
    </citation>
    <scope>NUCLEOTIDE SEQUENCE [LARGE SCALE GENOMIC DNA]</scope>
    <source>
        <strain evidence="1">05x7-T-G4-1.051#20</strain>
    </source>
</reference>
<organism evidence="1">
    <name type="scientific">Magallana gigas</name>
    <name type="common">Pacific oyster</name>
    <name type="synonym">Crassostrea gigas</name>
    <dbReference type="NCBI Taxonomy" id="29159"/>
    <lineage>
        <taxon>Eukaryota</taxon>
        <taxon>Metazoa</taxon>
        <taxon>Spiralia</taxon>
        <taxon>Lophotrochozoa</taxon>
        <taxon>Mollusca</taxon>
        <taxon>Bivalvia</taxon>
        <taxon>Autobranchia</taxon>
        <taxon>Pteriomorphia</taxon>
        <taxon>Ostreida</taxon>
        <taxon>Ostreoidea</taxon>
        <taxon>Ostreidae</taxon>
        <taxon>Magallana</taxon>
    </lineage>
</organism>
<dbReference type="CDD" id="cd15716">
    <property type="entry name" value="FYVE_RBNS5"/>
    <property type="match status" value="1"/>
</dbReference>